<gene>
    <name evidence="2" type="ORF">DL346_27055</name>
</gene>
<evidence type="ECO:0008006" key="4">
    <source>
        <dbReference type="Google" id="ProtNLM"/>
    </source>
</evidence>
<evidence type="ECO:0000313" key="2">
    <source>
        <dbReference type="EMBL" id="RAP73370.1"/>
    </source>
</evidence>
<feature type="transmembrane region" description="Helical" evidence="1">
    <location>
        <begin position="47"/>
        <end position="67"/>
    </location>
</feature>
<dbReference type="OrthoDB" id="69600at2"/>
<organism evidence="2 3">
    <name type="scientific">Paenibacillus montanisoli</name>
    <dbReference type="NCBI Taxonomy" id="2081970"/>
    <lineage>
        <taxon>Bacteria</taxon>
        <taxon>Bacillati</taxon>
        <taxon>Bacillota</taxon>
        <taxon>Bacilli</taxon>
        <taxon>Bacillales</taxon>
        <taxon>Paenibacillaceae</taxon>
        <taxon>Paenibacillus</taxon>
    </lineage>
</organism>
<dbReference type="EMBL" id="QLUW01000007">
    <property type="protein sequence ID" value="RAP73370.1"/>
    <property type="molecule type" value="Genomic_DNA"/>
</dbReference>
<evidence type="ECO:0000313" key="3">
    <source>
        <dbReference type="Proteomes" id="UP000249260"/>
    </source>
</evidence>
<accession>A0A328TSU8</accession>
<name>A0A328TSU8_9BACL</name>
<keyword evidence="1" id="KW-0472">Membrane</keyword>
<dbReference type="InterPro" id="IPR018729">
    <property type="entry name" value="DUF2269_transmembrane"/>
</dbReference>
<feature type="transmembrane region" description="Helical" evidence="1">
    <location>
        <begin position="6"/>
        <end position="26"/>
    </location>
</feature>
<protein>
    <recommendedName>
        <fullName evidence="4">DUF2269 domain-containing protein</fullName>
    </recommendedName>
</protein>
<keyword evidence="3" id="KW-1185">Reference proteome</keyword>
<dbReference type="AlphaFoldDB" id="A0A328TSU8"/>
<evidence type="ECO:0000256" key="1">
    <source>
        <dbReference type="SAM" id="Phobius"/>
    </source>
</evidence>
<proteinExistence type="predicted"/>
<dbReference type="Pfam" id="PF10027">
    <property type="entry name" value="DUF2269"/>
    <property type="match status" value="1"/>
</dbReference>
<keyword evidence="1" id="KW-1133">Transmembrane helix</keyword>
<dbReference type="RefSeq" id="WP_112885511.1">
    <property type="nucleotide sequence ID" value="NZ_QLUW01000007.1"/>
</dbReference>
<dbReference type="Proteomes" id="UP000249260">
    <property type="component" value="Unassembled WGS sequence"/>
</dbReference>
<sequence>MVWLVVLHILSAILGLGPAYAFPWMLRKVSTVEEMKRNLLQVAYLEFFPKAFGTVAIISGLALFFIGSYGSFAHLWIIGSLAVYAAIEILVIGFLNPAASKLLKRINESGVVSSEEPAANLIGLYSRVRNLHLWAGILGLIIFVLMIAKPD</sequence>
<reference evidence="2 3" key="1">
    <citation type="submission" date="2018-06" db="EMBL/GenBank/DDBJ databases">
        <title>Paenibacillus montanisoli sp. nov., isolated from mountain area soil.</title>
        <authorList>
            <person name="Wu M."/>
        </authorList>
    </citation>
    <scope>NUCLEOTIDE SEQUENCE [LARGE SCALE GENOMIC DNA]</scope>
    <source>
        <strain evidence="2 3">RA17</strain>
    </source>
</reference>
<comment type="caution">
    <text evidence="2">The sequence shown here is derived from an EMBL/GenBank/DDBJ whole genome shotgun (WGS) entry which is preliminary data.</text>
</comment>
<feature type="transmembrane region" description="Helical" evidence="1">
    <location>
        <begin position="131"/>
        <end position="148"/>
    </location>
</feature>
<feature type="transmembrane region" description="Helical" evidence="1">
    <location>
        <begin position="73"/>
        <end position="95"/>
    </location>
</feature>
<keyword evidence="1" id="KW-0812">Transmembrane</keyword>